<dbReference type="InterPro" id="IPR046947">
    <property type="entry name" value="LytR-like"/>
</dbReference>
<gene>
    <name evidence="5" type="ORF">ISS97_07315</name>
</gene>
<name>A0ABW8K2N4_9GAMM</name>
<evidence type="ECO:0000313" key="5">
    <source>
        <dbReference type="EMBL" id="MFK2917066.1"/>
    </source>
</evidence>
<dbReference type="PROSITE" id="PS50930">
    <property type="entry name" value="HTH_LYTTR"/>
    <property type="match status" value="1"/>
</dbReference>
<dbReference type="Proteomes" id="UP001620408">
    <property type="component" value="Unassembled WGS sequence"/>
</dbReference>
<feature type="domain" description="Response regulatory" evidence="3">
    <location>
        <begin position="2"/>
        <end position="115"/>
    </location>
</feature>
<dbReference type="RefSeq" id="WP_379986922.1">
    <property type="nucleotide sequence ID" value="NZ_JADIKD010000008.1"/>
</dbReference>
<accession>A0ABW8K2N4</accession>
<evidence type="ECO:0000259" key="4">
    <source>
        <dbReference type="PROSITE" id="PS50930"/>
    </source>
</evidence>
<dbReference type="InterPro" id="IPR011006">
    <property type="entry name" value="CheY-like_superfamily"/>
</dbReference>
<dbReference type="SUPFAM" id="SSF52172">
    <property type="entry name" value="CheY-like"/>
    <property type="match status" value="1"/>
</dbReference>
<evidence type="ECO:0000256" key="2">
    <source>
        <dbReference type="PROSITE-ProRule" id="PRU00169"/>
    </source>
</evidence>
<dbReference type="InterPro" id="IPR001789">
    <property type="entry name" value="Sig_transdc_resp-reg_receiver"/>
</dbReference>
<keyword evidence="1" id="KW-0902">Two-component regulatory system</keyword>
<dbReference type="PANTHER" id="PTHR37299">
    <property type="entry name" value="TRANSCRIPTIONAL REGULATOR-RELATED"/>
    <property type="match status" value="1"/>
</dbReference>
<dbReference type="Gene3D" id="3.40.50.2300">
    <property type="match status" value="1"/>
</dbReference>
<keyword evidence="6" id="KW-1185">Reference proteome</keyword>
<evidence type="ECO:0000259" key="3">
    <source>
        <dbReference type="PROSITE" id="PS50110"/>
    </source>
</evidence>
<sequence>MRVVIVDDEPLARHGVVVRLAGQTDIEIVGEFEDGASALDGIVRLAPDLAFVDVQMPGMSGLELLSVLSSAERPMAILLTAHDSFAIRAFELHAIDYLLKPVDDDRFMESLDRARQALPYRRKVASSMDSFLNREDAGWLERFTVRIGTRVLLVESRDVDWIEADGDYAVLHVGDESHLLREPLRKLASRLDPAQFVRVHRSAIVRIDRVAEMKALVNRDVLLRLRNGVPLRASRTYVDGLYEALRVRGDRQ</sequence>
<dbReference type="InterPro" id="IPR007492">
    <property type="entry name" value="LytTR_DNA-bd_dom"/>
</dbReference>
<reference evidence="5 6" key="1">
    <citation type="submission" date="2020-10" db="EMBL/GenBank/DDBJ databases">
        <title>Phylogeny of dyella-like bacteria.</title>
        <authorList>
            <person name="Fu J."/>
        </authorList>
    </citation>
    <scope>NUCLEOTIDE SEQUENCE [LARGE SCALE GENOMIC DNA]</scope>
    <source>
        <strain evidence="5 6">BB4</strain>
    </source>
</reference>
<evidence type="ECO:0000256" key="1">
    <source>
        <dbReference type="ARBA" id="ARBA00023012"/>
    </source>
</evidence>
<dbReference type="Pfam" id="PF04397">
    <property type="entry name" value="LytTR"/>
    <property type="match status" value="1"/>
</dbReference>
<dbReference type="Pfam" id="PF00072">
    <property type="entry name" value="Response_reg"/>
    <property type="match status" value="1"/>
</dbReference>
<proteinExistence type="predicted"/>
<organism evidence="5 6">
    <name type="scientific">Dyella koreensis</name>
    <dbReference type="NCBI Taxonomy" id="311235"/>
    <lineage>
        <taxon>Bacteria</taxon>
        <taxon>Pseudomonadati</taxon>
        <taxon>Pseudomonadota</taxon>
        <taxon>Gammaproteobacteria</taxon>
        <taxon>Lysobacterales</taxon>
        <taxon>Rhodanobacteraceae</taxon>
        <taxon>Dyella</taxon>
    </lineage>
</organism>
<dbReference type="PANTHER" id="PTHR37299:SF1">
    <property type="entry name" value="STAGE 0 SPORULATION PROTEIN A HOMOLOG"/>
    <property type="match status" value="1"/>
</dbReference>
<dbReference type="SMART" id="SM00850">
    <property type="entry name" value="LytTR"/>
    <property type="match status" value="1"/>
</dbReference>
<feature type="domain" description="HTH LytTR-type" evidence="4">
    <location>
        <begin position="143"/>
        <end position="247"/>
    </location>
</feature>
<dbReference type="EMBL" id="JADIKD010000008">
    <property type="protein sequence ID" value="MFK2917066.1"/>
    <property type="molecule type" value="Genomic_DNA"/>
</dbReference>
<evidence type="ECO:0000313" key="6">
    <source>
        <dbReference type="Proteomes" id="UP001620408"/>
    </source>
</evidence>
<dbReference type="SMART" id="SM00448">
    <property type="entry name" value="REC"/>
    <property type="match status" value="1"/>
</dbReference>
<feature type="modified residue" description="4-aspartylphosphate" evidence="2">
    <location>
        <position position="53"/>
    </location>
</feature>
<dbReference type="Gene3D" id="2.40.50.1020">
    <property type="entry name" value="LytTr DNA-binding domain"/>
    <property type="match status" value="1"/>
</dbReference>
<protein>
    <submittedName>
        <fullName evidence="5">Response regulator transcription factor</fullName>
    </submittedName>
</protein>
<keyword evidence="2" id="KW-0597">Phosphoprotein</keyword>
<dbReference type="PROSITE" id="PS50110">
    <property type="entry name" value="RESPONSE_REGULATORY"/>
    <property type="match status" value="1"/>
</dbReference>
<comment type="caution">
    <text evidence="5">The sequence shown here is derived from an EMBL/GenBank/DDBJ whole genome shotgun (WGS) entry which is preliminary data.</text>
</comment>